<evidence type="ECO:0000256" key="2">
    <source>
        <dbReference type="ARBA" id="ARBA00022603"/>
    </source>
</evidence>
<dbReference type="EMBL" id="CP000527">
    <property type="protein sequence ID" value="ABM27236.1"/>
    <property type="molecule type" value="Genomic_DNA"/>
</dbReference>
<name>A0A0H3A452_NITV4</name>
<dbReference type="UniPathway" id="UPA00079">
    <property type="reaction ID" value="UER00169"/>
</dbReference>
<evidence type="ECO:0000313" key="8">
    <source>
        <dbReference type="Proteomes" id="UP000009173"/>
    </source>
</evidence>
<organism evidence="7 8">
    <name type="scientific">Nitratidesulfovibrio vulgaris (strain DP4)</name>
    <name type="common">Desulfovibrio vulgaris</name>
    <dbReference type="NCBI Taxonomy" id="391774"/>
    <lineage>
        <taxon>Bacteria</taxon>
        <taxon>Pseudomonadati</taxon>
        <taxon>Thermodesulfobacteriota</taxon>
        <taxon>Desulfovibrionia</taxon>
        <taxon>Desulfovibrionales</taxon>
        <taxon>Desulfovibrionaceae</taxon>
        <taxon>Nitratidesulfovibrio</taxon>
    </lineage>
</organism>
<dbReference type="GO" id="GO:0032259">
    <property type="term" value="P:methylation"/>
    <property type="evidence" value="ECO:0007669"/>
    <property type="project" value="UniProtKB-KW"/>
</dbReference>
<dbReference type="HAMAP" id="MF_01813">
    <property type="entry name" value="MenG_UbiE_methyltr"/>
    <property type="match status" value="1"/>
</dbReference>
<reference evidence="8" key="1">
    <citation type="journal article" date="2009" name="Environ. Microbiol.">
        <title>Contribution of mobile genetic elements to Desulfovibrio vulgaris genome plasticity.</title>
        <authorList>
            <person name="Walker C.B."/>
            <person name="Stolyar S."/>
            <person name="Chivian D."/>
            <person name="Pinel N."/>
            <person name="Gabster J.A."/>
            <person name="Dehal P.S."/>
            <person name="He Z."/>
            <person name="Yang Z.K."/>
            <person name="Yen H.C."/>
            <person name="Zhou J."/>
            <person name="Wall J.D."/>
            <person name="Hazen T.C."/>
            <person name="Arkin A.P."/>
            <person name="Stahl D.A."/>
        </authorList>
    </citation>
    <scope>NUCLEOTIDE SEQUENCE [LARGE SCALE GENOMIC DNA]</scope>
    <source>
        <strain evidence="8">DP4</strain>
    </source>
</reference>
<comment type="catalytic activity">
    <reaction evidence="5">
        <text>a 2-demethylmenaquinol + S-adenosyl-L-methionine = a menaquinol + S-adenosyl-L-homocysteine + H(+)</text>
        <dbReference type="Rhea" id="RHEA:42640"/>
        <dbReference type="Rhea" id="RHEA-COMP:9539"/>
        <dbReference type="Rhea" id="RHEA-COMP:9563"/>
        <dbReference type="ChEBI" id="CHEBI:15378"/>
        <dbReference type="ChEBI" id="CHEBI:18151"/>
        <dbReference type="ChEBI" id="CHEBI:55437"/>
        <dbReference type="ChEBI" id="CHEBI:57856"/>
        <dbReference type="ChEBI" id="CHEBI:59789"/>
        <dbReference type="EC" id="2.1.1.163"/>
    </reaction>
</comment>
<evidence type="ECO:0000256" key="1">
    <source>
        <dbReference type="ARBA" id="ARBA00022428"/>
    </source>
</evidence>
<accession>A0A0H3A452</accession>
<dbReference type="InterPro" id="IPR004033">
    <property type="entry name" value="UbiE/COQ5_MeTrFase"/>
</dbReference>
<proteinExistence type="inferred from homology"/>
<dbReference type="SUPFAM" id="SSF53335">
    <property type="entry name" value="S-adenosyl-L-methionine-dependent methyltransferases"/>
    <property type="match status" value="1"/>
</dbReference>
<dbReference type="Gene3D" id="3.40.50.150">
    <property type="entry name" value="Vaccinia Virus protein VP39"/>
    <property type="match status" value="1"/>
</dbReference>
<dbReference type="InterPro" id="IPR023576">
    <property type="entry name" value="UbiE/COQ5_MeTrFase_CS"/>
</dbReference>
<dbReference type="PANTHER" id="PTHR43591">
    <property type="entry name" value="METHYLTRANSFERASE"/>
    <property type="match status" value="1"/>
</dbReference>
<keyword evidence="4 5" id="KW-0949">S-adenosyl-L-methionine</keyword>
<dbReference type="RefSeq" id="WP_011791465.1">
    <property type="nucleotide sequence ID" value="NC_008751.1"/>
</dbReference>
<gene>
    <name evidence="5" type="primary">menG</name>
    <name evidence="7" type="ordered locus">Dvul_0212</name>
</gene>
<keyword evidence="1 5" id="KW-0474">Menaquinone biosynthesis</keyword>
<dbReference type="UniPathway" id="UPA00232"/>
<feature type="binding site" evidence="5">
    <location>
        <position position="102"/>
    </location>
    <ligand>
        <name>S-adenosyl-L-methionine</name>
        <dbReference type="ChEBI" id="CHEBI:59789"/>
    </ligand>
</feature>
<feature type="binding site" evidence="5">
    <location>
        <position position="82"/>
    </location>
    <ligand>
        <name>S-adenosyl-L-methionine</name>
        <dbReference type="ChEBI" id="CHEBI:59789"/>
    </ligand>
</feature>
<comment type="pathway">
    <text evidence="5">Quinol/quinone metabolism; menaquinone biosynthesis; menaquinol from 1,4-dihydroxy-2-naphthoate: step 2/2.</text>
</comment>
<feature type="binding site" evidence="5">
    <location>
        <begin position="129"/>
        <end position="130"/>
    </location>
    <ligand>
        <name>S-adenosyl-L-methionine</name>
        <dbReference type="ChEBI" id="CHEBI:59789"/>
    </ligand>
</feature>
<comment type="function">
    <text evidence="5">Methyltransferase required for the conversion of demethylmenaquinol (DMKH2) to menaquinol (MKH2).</text>
</comment>
<dbReference type="CDD" id="cd02440">
    <property type="entry name" value="AdoMet_MTases"/>
    <property type="match status" value="1"/>
</dbReference>
<keyword evidence="3 5" id="KW-0808">Transferase</keyword>
<dbReference type="InterPro" id="IPR029063">
    <property type="entry name" value="SAM-dependent_MTases_sf"/>
</dbReference>
<evidence type="ECO:0000256" key="6">
    <source>
        <dbReference type="SAM" id="MobiDB-lite"/>
    </source>
</evidence>
<dbReference type="AlphaFoldDB" id="A0A0H3A452"/>
<feature type="region of interest" description="Disordered" evidence="6">
    <location>
        <begin position="1"/>
        <end position="27"/>
    </location>
</feature>
<comment type="similarity">
    <text evidence="5">Belongs to the class I-like SAM-binding methyltransferase superfamily. MenG/UbiE family.</text>
</comment>
<dbReference type="PROSITE" id="PS51608">
    <property type="entry name" value="SAM_MT_UBIE"/>
    <property type="match status" value="1"/>
</dbReference>
<dbReference type="NCBIfam" id="TIGR01934">
    <property type="entry name" value="MenG_MenH_UbiE"/>
    <property type="match status" value="1"/>
</dbReference>
<evidence type="ECO:0000256" key="3">
    <source>
        <dbReference type="ARBA" id="ARBA00022679"/>
    </source>
</evidence>
<dbReference type="Proteomes" id="UP000009173">
    <property type="component" value="Chromosome"/>
</dbReference>
<keyword evidence="2 5" id="KW-0489">Methyltransferase</keyword>
<dbReference type="KEGG" id="dvl:Dvul_0212"/>
<protein>
    <recommendedName>
        <fullName evidence="5">Demethylmenaquinone methyltransferase</fullName>
        <ecNumber evidence="5">2.1.1.163</ecNumber>
    </recommendedName>
</protein>
<dbReference type="GO" id="GO:0006744">
    <property type="term" value="P:ubiquinone biosynthetic process"/>
    <property type="evidence" value="ECO:0007669"/>
    <property type="project" value="UniProtKB-UniPathway"/>
</dbReference>
<evidence type="ECO:0000256" key="5">
    <source>
        <dbReference type="HAMAP-Rule" id="MF_01813"/>
    </source>
</evidence>
<dbReference type="Pfam" id="PF01209">
    <property type="entry name" value="Ubie_methyltran"/>
    <property type="match status" value="1"/>
</dbReference>
<dbReference type="PROSITE" id="PS01183">
    <property type="entry name" value="UBIE_1"/>
    <property type="match status" value="1"/>
</dbReference>
<evidence type="ECO:0000313" key="7">
    <source>
        <dbReference type="EMBL" id="ABM27236.1"/>
    </source>
</evidence>
<sequence>MSTSEDTLRTSPDTFDADSVTSKGAPQEHARQVSGMFGRIARWYDLLNHVLSGGLDLYWRYRLVRQVVPGPTGRVLDLAAGTLDVAREIHRQHPGMRVPALDFCEAMLRAGQPKLVDGVQDVIWPAVADGRRLPLTDASVDCVTIAFGIRNIVPRREAFEEMLRVLVPGGRACILEFGTGKTPVWKGLYNFYLNTLLPLVGRCVSGDAGAYRYLADTIMSFPDADALAAEMHDAGFTRVYHLPLTSGIVRLHVGEKPL</sequence>
<dbReference type="GO" id="GO:0043770">
    <property type="term" value="F:demethylmenaquinone methyltransferase activity"/>
    <property type="evidence" value="ECO:0007669"/>
    <property type="project" value="UniProtKB-UniRule"/>
</dbReference>
<dbReference type="HOGENOM" id="CLU_037990_0_0_7"/>
<evidence type="ECO:0000256" key="4">
    <source>
        <dbReference type="ARBA" id="ARBA00022691"/>
    </source>
</evidence>
<feature type="compositionally biased region" description="Polar residues" evidence="6">
    <location>
        <begin position="1"/>
        <end position="24"/>
    </location>
</feature>
<dbReference type="PANTHER" id="PTHR43591:SF24">
    <property type="entry name" value="2-METHOXY-6-POLYPRENYL-1,4-BENZOQUINOL METHYLASE, MITOCHONDRIAL"/>
    <property type="match status" value="1"/>
</dbReference>
<dbReference type="GO" id="GO:0009234">
    <property type="term" value="P:menaquinone biosynthetic process"/>
    <property type="evidence" value="ECO:0007669"/>
    <property type="project" value="UniProtKB-UniRule"/>
</dbReference>
<comment type="caution">
    <text evidence="5">Lacks conserved residue(s) required for the propagation of feature annotation.</text>
</comment>
<dbReference type="EC" id="2.1.1.163" evidence="5"/>